<comment type="caution">
    <text evidence="1">The sequence shown here is derived from an EMBL/GenBank/DDBJ whole genome shotgun (WGS) entry which is preliminary data.</text>
</comment>
<dbReference type="AlphaFoldDB" id="A0A0F9AMF6"/>
<reference evidence="1" key="1">
    <citation type="journal article" date="2015" name="Nature">
        <title>Complex archaea that bridge the gap between prokaryotes and eukaryotes.</title>
        <authorList>
            <person name="Spang A."/>
            <person name="Saw J.H."/>
            <person name="Jorgensen S.L."/>
            <person name="Zaremba-Niedzwiedzka K."/>
            <person name="Martijn J."/>
            <person name="Lind A.E."/>
            <person name="van Eijk R."/>
            <person name="Schleper C."/>
            <person name="Guy L."/>
            <person name="Ettema T.J."/>
        </authorList>
    </citation>
    <scope>NUCLEOTIDE SEQUENCE</scope>
</reference>
<feature type="non-terminal residue" evidence="1">
    <location>
        <position position="40"/>
    </location>
</feature>
<accession>A0A0F9AMF6</accession>
<organism evidence="1">
    <name type="scientific">marine sediment metagenome</name>
    <dbReference type="NCBI Taxonomy" id="412755"/>
    <lineage>
        <taxon>unclassified sequences</taxon>
        <taxon>metagenomes</taxon>
        <taxon>ecological metagenomes</taxon>
    </lineage>
</organism>
<proteinExistence type="predicted"/>
<dbReference type="EMBL" id="LAZR01056816">
    <property type="protein sequence ID" value="KKK73366.1"/>
    <property type="molecule type" value="Genomic_DNA"/>
</dbReference>
<protein>
    <submittedName>
        <fullName evidence="1">Uncharacterized protein</fullName>
    </submittedName>
</protein>
<name>A0A0F9AMF6_9ZZZZ</name>
<evidence type="ECO:0000313" key="1">
    <source>
        <dbReference type="EMBL" id="KKK73366.1"/>
    </source>
</evidence>
<gene>
    <name evidence="1" type="ORF">LCGC14_2894540</name>
</gene>
<sequence length="40" mass="4009">MKEAAIKQCLKELADALSSYDGGAGKGDSMGIYESGAGDA</sequence>